<evidence type="ECO:0000256" key="7">
    <source>
        <dbReference type="ARBA" id="ARBA00022989"/>
    </source>
</evidence>
<dbReference type="AlphaFoldDB" id="A0A9W6LLZ5"/>
<evidence type="ECO:0000256" key="11">
    <source>
        <dbReference type="RuleBase" id="RU004181"/>
    </source>
</evidence>
<evidence type="ECO:0000256" key="10">
    <source>
        <dbReference type="RuleBase" id="RU000594"/>
    </source>
</evidence>
<keyword evidence="12" id="KW-0449">Lipoprotein</keyword>
<evidence type="ECO:0000256" key="5">
    <source>
        <dbReference type="ARBA" id="ARBA00022750"/>
    </source>
</evidence>
<dbReference type="EC" id="3.4.23.36" evidence="9"/>
<evidence type="ECO:0000256" key="6">
    <source>
        <dbReference type="ARBA" id="ARBA00022801"/>
    </source>
</evidence>
<dbReference type="PANTHER" id="PTHR33695:SF1">
    <property type="entry name" value="LIPOPROTEIN SIGNAL PEPTIDASE"/>
    <property type="match status" value="1"/>
</dbReference>
<dbReference type="RefSeq" id="WP_281834521.1">
    <property type="nucleotide sequence ID" value="NZ_BSDY01000005.1"/>
</dbReference>
<keyword evidence="8 9" id="KW-0472">Membrane</keyword>
<feature type="active site" evidence="9">
    <location>
        <position position="129"/>
    </location>
</feature>
<dbReference type="InterPro" id="IPR001872">
    <property type="entry name" value="Peptidase_A8"/>
</dbReference>
<evidence type="ECO:0000313" key="12">
    <source>
        <dbReference type="EMBL" id="GLI55801.1"/>
    </source>
</evidence>
<keyword evidence="5 9" id="KW-0064">Aspartyl protease</keyword>
<evidence type="ECO:0000256" key="1">
    <source>
        <dbReference type="ARBA" id="ARBA00006139"/>
    </source>
</evidence>
<keyword evidence="13" id="KW-1185">Reference proteome</keyword>
<dbReference type="PROSITE" id="PS00855">
    <property type="entry name" value="SPASE_II"/>
    <property type="match status" value="1"/>
</dbReference>
<proteinExistence type="inferred from homology"/>
<dbReference type="EMBL" id="BSDY01000005">
    <property type="protein sequence ID" value="GLI55801.1"/>
    <property type="molecule type" value="Genomic_DNA"/>
</dbReference>
<comment type="pathway">
    <text evidence="9">Protein modification; lipoprotein biosynthesis (signal peptide cleavage).</text>
</comment>
<keyword evidence="3 9" id="KW-0645">Protease</keyword>
<keyword evidence="7 9" id="KW-1133">Transmembrane helix</keyword>
<dbReference type="Pfam" id="PF01252">
    <property type="entry name" value="Peptidase_A8"/>
    <property type="match status" value="1"/>
</dbReference>
<comment type="caution">
    <text evidence="9">Lacks conserved residue(s) required for the propagation of feature annotation.</text>
</comment>
<comment type="catalytic activity">
    <reaction evidence="9 10">
        <text>Release of signal peptides from bacterial membrane prolipoproteins. Hydrolyzes -Xaa-Yaa-Zaa-|-(S,diacylglyceryl)Cys-, in which Xaa is hydrophobic (preferably Leu), and Yaa (Ala or Ser) and Zaa (Gly or Ala) have small, neutral side chains.</text>
        <dbReference type="EC" id="3.4.23.36"/>
    </reaction>
</comment>
<evidence type="ECO:0000256" key="3">
    <source>
        <dbReference type="ARBA" id="ARBA00022670"/>
    </source>
</evidence>
<dbReference type="Proteomes" id="UP001144471">
    <property type="component" value="Unassembled WGS sequence"/>
</dbReference>
<dbReference type="GO" id="GO:0006508">
    <property type="term" value="P:proteolysis"/>
    <property type="evidence" value="ECO:0007669"/>
    <property type="project" value="UniProtKB-KW"/>
</dbReference>
<feature type="transmembrane region" description="Helical" evidence="9">
    <location>
        <begin position="57"/>
        <end position="76"/>
    </location>
</feature>
<name>A0A9W6LLZ5_9FUSO</name>
<evidence type="ECO:0000256" key="8">
    <source>
        <dbReference type="ARBA" id="ARBA00023136"/>
    </source>
</evidence>
<dbReference type="NCBIfam" id="TIGR00077">
    <property type="entry name" value="lspA"/>
    <property type="match status" value="1"/>
</dbReference>
<gene>
    <name evidence="9 12" type="primary">lspA</name>
    <name evidence="12" type="ORF">PM10SUCC1_13150</name>
</gene>
<dbReference type="GO" id="GO:0005886">
    <property type="term" value="C:plasma membrane"/>
    <property type="evidence" value="ECO:0007669"/>
    <property type="project" value="UniProtKB-SubCell"/>
</dbReference>
<sequence length="155" mass="17793">MYYIILITALIIVDQWTKHLTVANLVEGQSFPLIFDFFHLTYVKNRGVAFGMFQGKIPVISVVTVLAIIGISWYLVKSVKNKKNKLENIAYAFILSGAIGNMIDRLTRGFVVDMMDFRGIWSYVFNLADVWINIGVAFIILSEFMSSRKKREQEK</sequence>
<evidence type="ECO:0000313" key="13">
    <source>
        <dbReference type="Proteomes" id="UP001144471"/>
    </source>
</evidence>
<evidence type="ECO:0000256" key="4">
    <source>
        <dbReference type="ARBA" id="ARBA00022692"/>
    </source>
</evidence>
<dbReference type="PANTHER" id="PTHR33695">
    <property type="entry name" value="LIPOPROTEIN SIGNAL PEPTIDASE"/>
    <property type="match status" value="1"/>
</dbReference>
<protein>
    <recommendedName>
        <fullName evidence="9">Lipoprotein signal peptidase</fullName>
        <ecNumber evidence="9">3.4.23.36</ecNumber>
    </recommendedName>
    <alternativeName>
        <fullName evidence="9">Prolipoprotein signal peptidase</fullName>
    </alternativeName>
    <alternativeName>
        <fullName evidence="9">Signal peptidase II</fullName>
        <shortName evidence="9">SPase II</shortName>
    </alternativeName>
</protein>
<comment type="subcellular location">
    <subcellularLocation>
        <location evidence="9">Cell membrane</location>
        <topology evidence="9">Multi-pass membrane protein</topology>
    </subcellularLocation>
</comment>
<feature type="transmembrane region" description="Helical" evidence="9">
    <location>
        <begin position="88"/>
        <end position="108"/>
    </location>
</feature>
<feature type="transmembrane region" description="Helical" evidence="9">
    <location>
        <begin position="120"/>
        <end position="141"/>
    </location>
</feature>
<keyword evidence="4 9" id="KW-0812">Transmembrane</keyword>
<reference evidence="12" key="1">
    <citation type="submission" date="2022-12" db="EMBL/GenBank/DDBJ databases">
        <title>Reference genome sequencing for broad-spectrum identification of bacterial and archaeal isolates by mass spectrometry.</title>
        <authorList>
            <person name="Sekiguchi Y."/>
            <person name="Tourlousse D.M."/>
        </authorList>
    </citation>
    <scope>NUCLEOTIDE SEQUENCE</scope>
    <source>
        <strain evidence="12">10succ1</strain>
    </source>
</reference>
<dbReference type="PRINTS" id="PR00781">
    <property type="entry name" value="LIPOSIGPTASE"/>
</dbReference>
<dbReference type="GO" id="GO:0004190">
    <property type="term" value="F:aspartic-type endopeptidase activity"/>
    <property type="evidence" value="ECO:0007669"/>
    <property type="project" value="UniProtKB-UniRule"/>
</dbReference>
<evidence type="ECO:0000256" key="9">
    <source>
        <dbReference type="HAMAP-Rule" id="MF_00161"/>
    </source>
</evidence>
<evidence type="ECO:0000256" key="2">
    <source>
        <dbReference type="ARBA" id="ARBA00022475"/>
    </source>
</evidence>
<keyword evidence="2 9" id="KW-1003">Cell membrane</keyword>
<feature type="active site" evidence="9">
    <location>
        <position position="113"/>
    </location>
</feature>
<organism evidence="12 13">
    <name type="scientific">Propionigenium maris DSM 9537</name>
    <dbReference type="NCBI Taxonomy" id="1123000"/>
    <lineage>
        <taxon>Bacteria</taxon>
        <taxon>Fusobacteriati</taxon>
        <taxon>Fusobacteriota</taxon>
        <taxon>Fusobacteriia</taxon>
        <taxon>Fusobacteriales</taxon>
        <taxon>Fusobacteriaceae</taxon>
        <taxon>Propionigenium</taxon>
    </lineage>
</organism>
<comment type="similarity">
    <text evidence="1 9 11">Belongs to the peptidase A8 family.</text>
</comment>
<accession>A0A9W6LLZ5</accession>
<comment type="caution">
    <text evidence="12">The sequence shown here is derived from an EMBL/GenBank/DDBJ whole genome shotgun (WGS) entry which is preliminary data.</text>
</comment>
<dbReference type="HAMAP" id="MF_00161">
    <property type="entry name" value="LspA"/>
    <property type="match status" value="1"/>
</dbReference>
<keyword evidence="6 9" id="KW-0378">Hydrolase</keyword>
<comment type="function">
    <text evidence="9 10">This protein specifically catalyzes the removal of signal peptides from prolipoproteins.</text>
</comment>